<keyword evidence="3" id="KW-1185">Reference proteome</keyword>
<dbReference type="RefSeq" id="WP_121129186.1">
    <property type="nucleotide sequence ID" value="NZ_JBHUFK010000024.1"/>
</dbReference>
<comment type="caution">
    <text evidence="2">The sequence shown here is derived from an EMBL/GenBank/DDBJ whole genome shotgun (WGS) entry which is preliminary data.</text>
</comment>
<feature type="region of interest" description="Disordered" evidence="1">
    <location>
        <begin position="52"/>
        <end position="100"/>
    </location>
</feature>
<feature type="compositionally biased region" description="Basic and acidic residues" evidence="1">
    <location>
        <begin position="52"/>
        <end position="88"/>
    </location>
</feature>
<dbReference type="OrthoDB" id="2476294at2"/>
<gene>
    <name evidence="2" type="ORF">D8M05_04780</name>
</gene>
<evidence type="ECO:0000256" key="1">
    <source>
        <dbReference type="SAM" id="MobiDB-lite"/>
    </source>
</evidence>
<evidence type="ECO:0000313" key="2">
    <source>
        <dbReference type="EMBL" id="RKQ17347.1"/>
    </source>
</evidence>
<dbReference type="Proteomes" id="UP000281813">
    <property type="component" value="Unassembled WGS sequence"/>
</dbReference>
<dbReference type="AlphaFoldDB" id="A0A494Z4C0"/>
<proteinExistence type="predicted"/>
<reference evidence="2 3" key="1">
    <citation type="journal article" date="2015" name="Antonie Van Leeuwenhoek">
        <title>Oceanobacillus bengalensis sp. nov., a bacterium isolated from seawater of the Bay of Bengal.</title>
        <authorList>
            <person name="Yongchang O."/>
            <person name="Xiang W."/>
            <person name="Wang G."/>
        </authorList>
    </citation>
    <scope>NUCLEOTIDE SEQUENCE [LARGE SCALE GENOMIC DNA]</scope>
    <source>
        <strain evidence="2 3">MCCC 1K00260</strain>
    </source>
</reference>
<name>A0A494Z4C0_9BACI</name>
<sequence length="100" mass="11726">MSLKLVELQVALPRTQDAGKLSEQLQKQNQYHQDLLAAVGLKQEELKRKRISETEELQKMHLKKENKSDQDDKKENELKSEDNDERLMHPYLGNHIDFNG</sequence>
<evidence type="ECO:0000313" key="3">
    <source>
        <dbReference type="Proteomes" id="UP000281813"/>
    </source>
</evidence>
<organism evidence="2 3">
    <name type="scientific">Oceanobacillus bengalensis</name>
    <dbReference type="NCBI Taxonomy" id="1435466"/>
    <lineage>
        <taxon>Bacteria</taxon>
        <taxon>Bacillati</taxon>
        <taxon>Bacillota</taxon>
        <taxon>Bacilli</taxon>
        <taxon>Bacillales</taxon>
        <taxon>Bacillaceae</taxon>
        <taxon>Oceanobacillus</taxon>
    </lineage>
</organism>
<evidence type="ECO:0008006" key="4">
    <source>
        <dbReference type="Google" id="ProtNLM"/>
    </source>
</evidence>
<dbReference type="EMBL" id="RBZO01000005">
    <property type="protein sequence ID" value="RKQ17347.1"/>
    <property type="molecule type" value="Genomic_DNA"/>
</dbReference>
<accession>A0A494Z4C0</accession>
<protein>
    <recommendedName>
        <fullName evidence="4">RNA polymerase subunit sigma</fullName>
    </recommendedName>
</protein>